<organism evidence="5">
    <name type="scientific">Ceratitis capitata</name>
    <name type="common">Mediterranean fruit fly</name>
    <name type="synonym">Tephritis capitata</name>
    <dbReference type="NCBI Taxonomy" id="7213"/>
    <lineage>
        <taxon>Eukaryota</taxon>
        <taxon>Metazoa</taxon>
        <taxon>Ecdysozoa</taxon>
        <taxon>Arthropoda</taxon>
        <taxon>Hexapoda</taxon>
        <taxon>Insecta</taxon>
        <taxon>Pterygota</taxon>
        <taxon>Neoptera</taxon>
        <taxon>Endopterygota</taxon>
        <taxon>Diptera</taxon>
        <taxon>Brachycera</taxon>
        <taxon>Muscomorpha</taxon>
        <taxon>Tephritoidea</taxon>
        <taxon>Tephritidae</taxon>
        <taxon>Ceratitis</taxon>
        <taxon>Ceratitis</taxon>
    </lineage>
</organism>
<accession>W8AYG9</accession>
<dbReference type="InterPro" id="IPR029438">
    <property type="entry name" value="HPS3_C"/>
</dbReference>
<dbReference type="EMBL" id="GAMC01016639">
    <property type="protein sequence ID" value="JAB89916.1"/>
    <property type="molecule type" value="mRNA"/>
</dbReference>
<dbReference type="PANTHER" id="PTHR28633:SF1">
    <property type="entry name" value="BLOC-2 COMPLEX MEMBER HPS3"/>
    <property type="match status" value="1"/>
</dbReference>
<feature type="region of interest" description="Disordered" evidence="1">
    <location>
        <begin position="333"/>
        <end position="366"/>
    </location>
</feature>
<proteinExistence type="evidence at transcript level"/>
<feature type="region of interest" description="Disordered" evidence="1">
    <location>
        <begin position="1028"/>
        <end position="1069"/>
    </location>
</feature>
<feature type="domain" description="BLOC-2 complex member HPS3 C-terminal" evidence="3">
    <location>
        <begin position="758"/>
        <end position="844"/>
    </location>
</feature>
<dbReference type="Pfam" id="PF14761">
    <property type="entry name" value="HPS3_N"/>
    <property type="match status" value="1"/>
</dbReference>
<sequence>MVKILQAYNFAKQHTYSLNGDILSASLIDSSRIAVSSAEQFIEIYDIGGKQRRNELNGIDLNAITTATEYAAAEAEAAAAAAQAAADERLPTKYTLATVGEVVHLIYCEAGKYLLTLEKETLGSPVHTSTTGISCTSSSNNTVICPEDDTKMFVRIYANFWKFPEAKLIDLPITIRIASMTTPKAPLVESIDVIELPLRSPPDIIQCCQTSGNIIVSSKERIYLYEYTQCIHETTQPRFSYIDFLPFKFFVNLNFVPLRLCLAENVIAAMNNRYCVAFKVVDVVGSSAAGGAHCSPLDNDYGGGGICGGGAVGVCLDDVADVDVDEAISSSESSVMSKMSAGPSSHNSFETDSLETTSSGRPFGTAGFPGRTPIDFNVARIVNSACGRDFEVDLKSQWELGEALSMGGGCVGSGVGSSSMGGSGGVGGVCVGDTQEIIIMPARANDIKIKLVNEAKAMNVQRVTNHGGMAYAYNEDTSVQYDVRKLLQICMKSSEPNGRIVDILRCMDLKAIYQRNPNEDGLEDSEYDMGNQQVPGAVTTTKHANRRTLKSGQHQSCVGYALLVASSVDGYLYQFCAQGKWYNENEKPIATYSFTAPVLRVHINDYVIYAITTESVETHTSRIGHKLYNNRFEYPTLGGLFPEESSPDVNSAIAVIGLCAFMHVQYVCVNRNNLVLISNSALANNEANKRRSTNGGGGSVSSTGGRNIAARILGESKVKNLLRSNNNTAPQTQLNEWTLYNLEVPPVEHVIEDLEAIAESYRAASSTNFYDLMEEAHVMLRLSLSLQCEQLLEEREQQLRGKFVENCRKLADFSIRSRKKEVYLQATGFYKMCNLQLADIYSNYINCYVQPAFIEQQQLPFGNCSNSPVIDETQLVGLIYTVKMFLLGLGTDRLLAAFLHQLVKPFFTPNRVIEQGYPQVPLSLEFLNMFIKNSPADIPQIMLNSPVVADTISGELVNYLKYLDKLNPDENLLLAVTACRMSNYLLAQEVVARLSRRELAVALIKHKNVLFDDGTVLFKPRGSQHYDPLKYRGSSTSTTTSGPQHKSAAAAAQPARRQQNKSRTSFGQTQTASPLLGATQAAHGIVSFSDFTETILLATENTDLIEAISDVFIHALCIEHSITLEIILQLFLNYIASHIGHKGYQTSQKVFVNILQIYYYDYFDVNPMQNPHDMPSHTPPHMQEGDEYDETSSKAPSLNSERDNESMANSLPDSNSGASSSMDERSYSHATNRNRIVYDQLHEHNSPYKRNMTLSPIQLDAPNGQQTPPQGSNDAETNLKGLKILFRMYMGRLKSLSDLITDLQSADLEQQPVNDDFISLRMECVKFMIRHLQELRAQQQQQPCNLLRHNAGTQYYYPKCVNSSLAQPPTGVTDGRKIIYVPFIPDYKLCGEEFERHIKSYLRPIPCLLDRPQYLNRLPPFRRDDFSFPNRDEGECEVRFLGWHNELLTLTLKIQSLLASTKIDREIIEEFIAFIQKTPDLIGIDSFLVIVLPKHLAINYMLNFCPEYMWQYGKSNGFTPKHWESLLKKILSKQDLLPNWKAHVTEILNNLVAELSFEELLQCFPSEAIKHQKTEAFLKEFNDNRINYVNEQLTFEDLQKPTTNLCDNETLLTRDHLPMDNIDENNVFELTLRKAVSKQRSIALRSMIESTGTQLFDATSNPMYNL</sequence>
<evidence type="ECO:0000313" key="4">
    <source>
        <dbReference type="EMBL" id="CAD7005440.1"/>
    </source>
</evidence>
<dbReference type="PANTHER" id="PTHR28633">
    <property type="entry name" value="HERMANSKY-PUDLAK SYNDROME 3 PROTEIN"/>
    <property type="match status" value="1"/>
</dbReference>
<evidence type="ECO:0000259" key="2">
    <source>
        <dbReference type="Pfam" id="PF14761"/>
    </source>
</evidence>
<dbReference type="Proteomes" id="UP000606786">
    <property type="component" value="Unassembled WGS sequence"/>
</dbReference>
<dbReference type="Pfam" id="PF14763">
    <property type="entry name" value="HPS3_C"/>
    <property type="match status" value="1"/>
</dbReference>
<gene>
    <name evidence="4" type="ORF">CCAP1982_LOCUS13800</name>
</gene>
<evidence type="ECO:0000313" key="6">
    <source>
        <dbReference type="Proteomes" id="UP000606786"/>
    </source>
</evidence>
<reference evidence="5" key="1">
    <citation type="submission" date="2013-07" db="EMBL/GenBank/DDBJ databases">
        <authorList>
            <person name="Geib S."/>
        </authorList>
    </citation>
    <scope>NUCLEOTIDE SEQUENCE</scope>
</reference>
<reference evidence="4" key="3">
    <citation type="submission" date="2020-11" db="EMBL/GenBank/DDBJ databases">
        <authorList>
            <person name="Whitehead M."/>
        </authorList>
    </citation>
    <scope>NUCLEOTIDE SEQUENCE</scope>
    <source>
        <strain evidence="4">EGII</strain>
    </source>
</reference>
<feature type="domain" description="BLOC-2 complex member HPS3 N-terminal" evidence="2">
    <location>
        <begin position="147"/>
        <end position="281"/>
    </location>
</feature>
<feature type="compositionally biased region" description="Polar residues" evidence="1">
    <location>
        <begin position="343"/>
        <end position="360"/>
    </location>
</feature>
<reference evidence="5" key="2">
    <citation type="journal article" date="2014" name="BMC Genomics">
        <title>A genomic perspective to assessing quality of mass-reared SIT flies used in Mediterranean fruit fly (Ceratitis capitata) eradication in California.</title>
        <authorList>
            <person name="Calla B."/>
            <person name="Hall B."/>
            <person name="Hou S."/>
            <person name="Geib S.M."/>
        </authorList>
    </citation>
    <scope>NUCLEOTIDE SEQUENCE</scope>
</reference>
<dbReference type="EMBL" id="GAMC01016637">
    <property type="protein sequence ID" value="JAB89918.1"/>
    <property type="molecule type" value="mRNA"/>
</dbReference>
<feature type="compositionally biased region" description="Polar residues" evidence="1">
    <location>
        <begin position="1206"/>
        <end position="1221"/>
    </location>
</feature>
<dbReference type="GO" id="GO:0005737">
    <property type="term" value="C:cytoplasm"/>
    <property type="evidence" value="ECO:0007669"/>
    <property type="project" value="TreeGrafter"/>
</dbReference>
<dbReference type="InterPro" id="IPR029437">
    <property type="entry name" value="HPS3_N"/>
</dbReference>
<dbReference type="OrthoDB" id="10255480at2759"/>
<evidence type="ECO:0000259" key="3">
    <source>
        <dbReference type="Pfam" id="PF14763"/>
    </source>
</evidence>
<dbReference type="EMBL" id="GAMC01016638">
    <property type="protein sequence ID" value="JAB89917.1"/>
    <property type="molecule type" value="mRNA"/>
</dbReference>
<evidence type="ECO:0000256" key="1">
    <source>
        <dbReference type="SAM" id="MobiDB-lite"/>
    </source>
</evidence>
<name>W8AYG9_CERCA</name>
<feature type="compositionally biased region" description="Low complexity" evidence="1">
    <location>
        <begin position="333"/>
        <end position="342"/>
    </location>
</feature>
<evidence type="ECO:0000313" key="5">
    <source>
        <dbReference type="EMBL" id="JAB89918.1"/>
    </source>
</evidence>
<keyword evidence="6" id="KW-1185">Reference proteome</keyword>
<dbReference type="InterPro" id="IPR017216">
    <property type="entry name" value="HPS3"/>
</dbReference>
<feature type="compositionally biased region" description="Low complexity" evidence="1">
    <location>
        <begin position="1048"/>
        <end position="1057"/>
    </location>
</feature>
<feature type="region of interest" description="Disordered" evidence="1">
    <location>
        <begin position="1170"/>
        <end position="1235"/>
    </location>
</feature>
<dbReference type="EMBL" id="CAJHJT010000034">
    <property type="protein sequence ID" value="CAD7005440.1"/>
    <property type="molecule type" value="Genomic_DNA"/>
</dbReference>
<protein>
    <submittedName>
        <fullName evidence="4">(Mediterranean fruit fly) hypothetical protein</fullName>
    </submittedName>
</protein>